<dbReference type="AlphaFoldDB" id="A0A128FGP4"/>
<dbReference type="EMBL" id="FIZY01000041">
    <property type="protein sequence ID" value="CZF85665.1"/>
    <property type="molecule type" value="Genomic_DNA"/>
</dbReference>
<organism evidence="3 4">
    <name type="scientific">Grimontia marina</name>
    <dbReference type="NCBI Taxonomy" id="646534"/>
    <lineage>
        <taxon>Bacteria</taxon>
        <taxon>Pseudomonadati</taxon>
        <taxon>Pseudomonadota</taxon>
        <taxon>Gammaproteobacteria</taxon>
        <taxon>Vibrionales</taxon>
        <taxon>Vibrionaceae</taxon>
        <taxon>Grimontia</taxon>
    </lineage>
</organism>
<dbReference type="InterPro" id="IPR003961">
    <property type="entry name" value="FN3_dom"/>
</dbReference>
<accession>A0A128FGP4</accession>
<reference evidence="4" key="1">
    <citation type="submission" date="2016-02" db="EMBL/GenBank/DDBJ databases">
        <authorList>
            <person name="Rodrigo-Torres Lidia"/>
            <person name="Arahal R.David."/>
        </authorList>
    </citation>
    <scope>NUCLEOTIDE SEQUENCE [LARGE SCALE GENOMIC DNA]</scope>
    <source>
        <strain evidence="4">CECT 8713</strain>
    </source>
</reference>
<feature type="domain" description="Fibronectin type-III" evidence="2">
    <location>
        <begin position="46"/>
        <end position="136"/>
    </location>
</feature>
<protein>
    <recommendedName>
        <fullName evidence="2">Fibronectin type-III domain-containing protein</fullName>
    </recommendedName>
</protein>
<evidence type="ECO:0000259" key="2">
    <source>
        <dbReference type="PROSITE" id="PS50853"/>
    </source>
</evidence>
<dbReference type="OrthoDB" id="9782766at2"/>
<dbReference type="PROSITE" id="PS50853">
    <property type="entry name" value="FN3"/>
    <property type="match status" value="1"/>
</dbReference>
<dbReference type="SUPFAM" id="SSF49265">
    <property type="entry name" value="Fibronectin type III"/>
    <property type="match status" value="1"/>
</dbReference>
<dbReference type="RefSeq" id="WP_062712938.1">
    <property type="nucleotide sequence ID" value="NZ_CAWRCI010000041.1"/>
</dbReference>
<dbReference type="PROSITE" id="PS51257">
    <property type="entry name" value="PROKAR_LIPOPROTEIN"/>
    <property type="match status" value="1"/>
</dbReference>
<name>A0A128FGP4_9GAMM</name>
<dbReference type="InterPro" id="IPR013783">
    <property type="entry name" value="Ig-like_fold"/>
</dbReference>
<keyword evidence="4" id="KW-1185">Reference proteome</keyword>
<dbReference type="Gene3D" id="2.60.40.10">
    <property type="entry name" value="Immunoglobulins"/>
    <property type="match status" value="1"/>
</dbReference>
<evidence type="ECO:0000256" key="1">
    <source>
        <dbReference type="SAM" id="SignalP"/>
    </source>
</evidence>
<gene>
    <name evidence="3" type="ORF">GMA8713_03703</name>
</gene>
<feature type="chain" id="PRO_5007282441" description="Fibronectin type-III domain-containing protein" evidence="1">
    <location>
        <begin position="23"/>
        <end position="294"/>
    </location>
</feature>
<dbReference type="InterPro" id="IPR036116">
    <property type="entry name" value="FN3_sf"/>
</dbReference>
<evidence type="ECO:0000313" key="4">
    <source>
        <dbReference type="Proteomes" id="UP000073601"/>
    </source>
</evidence>
<feature type="signal peptide" evidence="1">
    <location>
        <begin position="1"/>
        <end position="22"/>
    </location>
</feature>
<keyword evidence="1" id="KW-0732">Signal</keyword>
<sequence>MYFFKKAIWVLPVFSLGLTACGGDDANTSASVPGDANSLPLPGAPVLAQPTVGALTDDAYSVTFSWSSAANATGYTLCRKDESQDGNCAKLGEPTTDTSLTLPLSLDTPANYFVLAKNSMGSTASAEIALFPKPEQFTLVETEVKTFQDRSLQVRFSWNDVKYAQSYTLCRKDESQDGNCAKLGETTNDTSLTLSLAPLENYLSEFFVLAENSTDKTPSVDQPLPPEQLTKMINYIKASNTGVNDNFGYSVSLSKDGNTLAVGAYGESSNGTSEENDDMPTAGAVYVYRFDGSR</sequence>
<dbReference type="Pfam" id="PF14312">
    <property type="entry name" value="FG-GAP_2"/>
    <property type="match status" value="1"/>
</dbReference>
<proteinExistence type="predicted"/>
<dbReference type="InterPro" id="IPR013517">
    <property type="entry name" value="FG-GAP"/>
</dbReference>
<dbReference type="Proteomes" id="UP000073601">
    <property type="component" value="Unassembled WGS sequence"/>
</dbReference>
<evidence type="ECO:0000313" key="3">
    <source>
        <dbReference type="EMBL" id="CZF85665.1"/>
    </source>
</evidence>